<evidence type="ECO:0000313" key="2">
    <source>
        <dbReference type="EMBL" id="CRX39527.1"/>
    </source>
</evidence>
<dbReference type="PANTHER" id="PTHR34204:SF2">
    <property type="entry name" value="RNA-BINDING ASCH DOMAIN PROTEIN"/>
    <property type="match status" value="1"/>
</dbReference>
<evidence type="ECO:0000259" key="1">
    <source>
        <dbReference type="Pfam" id="PF04266"/>
    </source>
</evidence>
<proteinExistence type="predicted"/>
<dbReference type="Proteomes" id="UP000220251">
    <property type="component" value="Unassembled WGS sequence"/>
</dbReference>
<dbReference type="SUPFAM" id="SSF88697">
    <property type="entry name" value="PUA domain-like"/>
    <property type="match status" value="1"/>
</dbReference>
<accession>A0A0H5DS65</accession>
<organism evidence="2 3">
    <name type="scientific">Estrella lausannensis</name>
    <dbReference type="NCBI Taxonomy" id="483423"/>
    <lineage>
        <taxon>Bacteria</taxon>
        <taxon>Pseudomonadati</taxon>
        <taxon>Chlamydiota</taxon>
        <taxon>Chlamydiia</taxon>
        <taxon>Parachlamydiales</taxon>
        <taxon>Candidatus Criblamydiaceae</taxon>
        <taxon>Estrella</taxon>
    </lineage>
</organism>
<gene>
    <name evidence="2" type="ORF">ELAC_2207</name>
</gene>
<sequence length="111" mass="12812">MKQHRIHCEEPYFSLIREGLKRVEGRKNSPKYQLISPGDTIEFYCGDNSFLTTVTEIRRYDTLTAYLEDVTPEKALPGIQTMEEATAVYLQWSTEEEIARSGFLGIFVKTI</sequence>
<dbReference type="EMBL" id="CWGJ01000028">
    <property type="protein sequence ID" value="CRX39527.1"/>
    <property type="molecule type" value="Genomic_DNA"/>
</dbReference>
<dbReference type="PANTHER" id="PTHR34204">
    <property type="entry name" value="RNA-BINDING ASCH DOMAIN PROTEIN"/>
    <property type="match status" value="1"/>
</dbReference>
<dbReference type="InterPro" id="IPR007374">
    <property type="entry name" value="ASCH_domain"/>
</dbReference>
<dbReference type="InterPro" id="IPR015947">
    <property type="entry name" value="PUA-like_sf"/>
</dbReference>
<name>A0A0H5DS65_9BACT</name>
<dbReference type="Pfam" id="PF04266">
    <property type="entry name" value="ASCH"/>
    <property type="match status" value="1"/>
</dbReference>
<feature type="domain" description="ASCH" evidence="1">
    <location>
        <begin position="7"/>
        <end position="94"/>
    </location>
</feature>
<dbReference type="RefSeq" id="WP_098039388.1">
    <property type="nucleotide sequence ID" value="NZ_CWGJ01000028.1"/>
</dbReference>
<reference evidence="3" key="1">
    <citation type="submission" date="2015-06" db="EMBL/GenBank/DDBJ databases">
        <authorList>
            <person name="Bertelli C."/>
        </authorList>
    </citation>
    <scope>NUCLEOTIDE SEQUENCE [LARGE SCALE GENOMIC DNA]</scope>
    <source>
        <strain evidence="3">CRIB-30</strain>
    </source>
</reference>
<protein>
    <recommendedName>
        <fullName evidence="1">ASCH domain-containing protein</fullName>
    </recommendedName>
</protein>
<keyword evidence="3" id="KW-1185">Reference proteome</keyword>
<dbReference type="Gene3D" id="2.30.130.30">
    <property type="entry name" value="Hypothetical protein"/>
    <property type="match status" value="1"/>
</dbReference>
<dbReference type="AlphaFoldDB" id="A0A0H5DS65"/>
<evidence type="ECO:0000313" key="3">
    <source>
        <dbReference type="Proteomes" id="UP000220251"/>
    </source>
</evidence>
<dbReference type="OrthoDB" id="21341at2"/>